<evidence type="ECO:0000313" key="3">
    <source>
        <dbReference type="Proteomes" id="UP000011083"/>
    </source>
</evidence>
<dbReference type="AlphaFoldDB" id="L8GNZ3"/>
<organism evidence="2 3">
    <name type="scientific">Acanthamoeba castellanii (strain ATCC 30010 / Neff)</name>
    <dbReference type="NCBI Taxonomy" id="1257118"/>
    <lineage>
        <taxon>Eukaryota</taxon>
        <taxon>Amoebozoa</taxon>
        <taxon>Discosea</taxon>
        <taxon>Longamoebia</taxon>
        <taxon>Centramoebida</taxon>
        <taxon>Acanthamoebidae</taxon>
        <taxon>Acanthamoeba</taxon>
    </lineage>
</organism>
<dbReference type="VEuPathDB" id="AmoebaDB:ACA1_325310"/>
<accession>L8GNZ3</accession>
<feature type="compositionally biased region" description="Low complexity" evidence="1">
    <location>
        <begin position="12"/>
        <end position="22"/>
    </location>
</feature>
<reference evidence="2 3" key="1">
    <citation type="journal article" date="2013" name="Genome Biol.">
        <title>Genome of Acanthamoeba castellanii highlights extensive lateral gene transfer and early evolution of tyrosine kinase signaling.</title>
        <authorList>
            <person name="Clarke M."/>
            <person name="Lohan A.J."/>
            <person name="Liu B."/>
            <person name="Lagkouvardos I."/>
            <person name="Roy S."/>
            <person name="Zafar N."/>
            <person name="Bertelli C."/>
            <person name="Schilde C."/>
            <person name="Kianianmomeni A."/>
            <person name="Burglin T.R."/>
            <person name="Frech C."/>
            <person name="Turcotte B."/>
            <person name="Kopec K.O."/>
            <person name="Synnott J.M."/>
            <person name="Choo C."/>
            <person name="Paponov I."/>
            <person name="Finkler A."/>
            <person name="Soon Heng Tan C."/>
            <person name="Hutchins A.P."/>
            <person name="Weinmeier T."/>
            <person name="Rattei T."/>
            <person name="Chu J.S."/>
            <person name="Gimenez G."/>
            <person name="Irimia M."/>
            <person name="Rigden D.J."/>
            <person name="Fitzpatrick D.A."/>
            <person name="Lorenzo-Morales J."/>
            <person name="Bateman A."/>
            <person name="Chiu C.H."/>
            <person name="Tang P."/>
            <person name="Hegemann P."/>
            <person name="Fromm H."/>
            <person name="Raoult D."/>
            <person name="Greub G."/>
            <person name="Miranda-Saavedra D."/>
            <person name="Chen N."/>
            <person name="Nash P."/>
            <person name="Ginger M.L."/>
            <person name="Horn M."/>
            <person name="Schaap P."/>
            <person name="Caler L."/>
            <person name="Loftus B."/>
        </authorList>
    </citation>
    <scope>NUCLEOTIDE SEQUENCE [LARGE SCALE GENOMIC DNA]</scope>
    <source>
        <strain evidence="2 3">Neff</strain>
    </source>
</reference>
<proteinExistence type="predicted"/>
<dbReference type="GeneID" id="14915524"/>
<name>L8GNZ3_ACACF</name>
<dbReference type="Proteomes" id="UP000011083">
    <property type="component" value="Unassembled WGS sequence"/>
</dbReference>
<dbReference type="RefSeq" id="XP_004336927.1">
    <property type="nucleotide sequence ID" value="XM_004336879.1"/>
</dbReference>
<sequence>MKSTRGTWGLLRSSRPTPASAAAETLRVPFPRRTYALSTDGRNITSSSSLLRVGSSLRKTYLRAEDAKELEQRYLKWITPAGKDPWEYNRHLLPSWKGLMGDANVAFSAIKTPERLLTTFLTHMTYPSELGHNPRINTDPSGIFSHKRLYHWADENIFGLPPVAVVRLSYRNTLRQREILVAEVHWWRRILRVIKMEKVYLRDGQDSVDHILGEVSEDDYELRKEAAEYVIPPRWLHEFKKLRWPEPPSVEELRFPDLDAEEPPPKTLLPYNTEPFPHPQASMLGRPFRADETEAELESLDTRLDPSDETAADLAVGNIFVKVENEEDATAALPRS</sequence>
<gene>
    <name evidence="2" type="ORF">ACA1_325310</name>
</gene>
<protein>
    <submittedName>
        <fullName evidence="2">Uncharacterized protein</fullName>
    </submittedName>
</protein>
<dbReference type="EMBL" id="KB008041">
    <property type="protein sequence ID" value="ELR14914.1"/>
    <property type="molecule type" value="Genomic_DNA"/>
</dbReference>
<evidence type="ECO:0000313" key="2">
    <source>
        <dbReference type="EMBL" id="ELR14914.1"/>
    </source>
</evidence>
<evidence type="ECO:0000256" key="1">
    <source>
        <dbReference type="SAM" id="MobiDB-lite"/>
    </source>
</evidence>
<feature type="region of interest" description="Disordered" evidence="1">
    <location>
        <begin position="1"/>
        <end position="22"/>
    </location>
</feature>
<keyword evidence="3" id="KW-1185">Reference proteome</keyword>
<dbReference type="KEGG" id="acan:ACA1_325310"/>